<dbReference type="Gene3D" id="3.40.390.10">
    <property type="entry name" value="Collagenase (Catalytic Domain)"/>
    <property type="match status" value="1"/>
</dbReference>
<dbReference type="Pfam" id="PF09471">
    <property type="entry name" value="Peptidase_M64"/>
    <property type="match status" value="1"/>
</dbReference>
<name>A0ABV7PNL5_9BURK</name>
<feature type="chain" id="PRO_5045730589" evidence="1">
    <location>
        <begin position="19"/>
        <end position="471"/>
    </location>
</feature>
<dbReference type="Gene3D" id="2.60.40.3250">
    <property type="entry name" value="Peptidase M64, N-terminal domain"/>
    <property type="match status" value="1"/>
</dbReference>
<sequence length="471" mass="52689">MLRYLAAALALATGAAFAQQPATVRLDYTHSGNALSDQYAIERVLVEPLPWPGDMARNLDETNRGQNRVEVVDAKTGDLLYSRGFSTVFGEWRTTEEGNKLSRSFGESVRFPDFERPVRVRILKRDERNAFSVVWSVDVDARAQDVVRQQPAAPAKPIAIRVSGPSPRKVDLLILGDGYKQQDMQKFEADARRLSAHLFTVSPFKERANDFNVWALAVPTAESGISRPSTGVHHASRLGTRYDIFGSERYVLTLDNRALRDIAQHAPYEFIEILVNNETYGGGGIFGQFSTAAASNDWADYLFVHEFGHHFAGLADEYYTSPVAYQASGTRMEPWEPNVTALRDPKTIKWKQHVTAGTPLPTPWPKQEYETASRAYQKKRAALRAQNRPESDMNALFREDLAATRALFAKQPHRHAIGAFEGANYEATGYYRPAMQCIMFDRSEQFCPVCQDGISEIIDLYAGPASRAGGR</sequence>
<dbReference type="InterPro" id="IPR024079">
    <property type="entry name" value="MetalloPept_cat_dom_sf"/>
</dbReference>
<comment type="caution">
    <text evidence="3">The sequence shown here is derived from an EMBL/GenBank/DDBJ whole genome shotgun (WGS) entry which is preliminary data.</text>
</comment>
<gene>
    <name evidence="3" type="ORF">ACFOPH_15615</name>
</gene>
<reference evidence="4" key="1">
    <citation type="journal article" date="2019" name="Int. J. Syst. Evol. Microbiol.">
        <title>The Global Catalogue of Microorganisms (GCM) 10K type strain sequencing project: providing services to taxonomists for standard genome sequencing and annotation.</title>
        <authorList>
            <consortium name="The Broad Institute Genomics Platform"/>
            <consortium name="The Broad Institute Genome Sequencing Center for Infectious Disease"/>
            <person name="Wu L."/>
            <person name="Ma J."/>
        </authorList>
    </citation>
    <scope>NUCLEOTIDE SEQUENCE [LARGE SCALE GENOMIC DNA]</scope>
    <source>
        <strain evidence="4">CCM 7480</strain>
    </source>
</reference>
<protein>
    <submittedName>
        <fullName evidence="3">M64 family metallopeptidase</fullName>
    </submittedName>
</protein>
<evidence type="ECO:0000313" key="4">
    <source>
        <dbReference type="Proteomes" id="UP001595665"/>
    </source>
</evidence>
<keyword evidence="1" id="KW-0732">Signal</keyword>
<evidence type="ECO:0000256" key="1">
    <source>
        <dbReference type="SAM" id="SignalP"/>
    </source>
</evidence>
<proteinExistence type="predicted"/>
<dbReference type="Pfam" id="PF16217">
    <property type="entry name" value="M64_N"/>
    <property type="match status" value="1"/>
</dbReference>
<accession>A0ABV7PNL5</accession>
<dbReference type="InterPro" id="IPR019026">
    <property type="entry name" value="Peptidase_M64_IgA"/>
</dbReference>
<dbReference type="InterPro" id="IPR032625">
    <property type="entry name" value="M64_N"/>
</dbReference>
<dbReference type="RefSeq" id="WP_379736259.1">
    <property type="nucleotide sequence ID" value="NZ_JBHRVV010000001.1"/>
</dbReference>
<feature type="signal peptide" evidence="1">
    <location>
        <begin position="1"/>
        <end position="18"/>
    </location>
</feature>
<evidence type="ECO:0000259" key="2">
    <source>
        <dbReference type="Pfam" id="PF16217"/>
    </source>
</evidence>
<keyword evidence="4" id="KW-1185">Reference proteome</keyword>
<dbReference type="EMBL" id="JBHRVV010000001">
    <property type="protein sequence ID" value="MFC3459663.1"/>
    <property type="molecule type" value="Genomic_DNA"/>
</dbReference>
<feature type="domain" description="Peptidase M64 N-terminal" evidence="2">
    <location>
        <begin position="20"/>
        <end position="135"/>
    </location>
</feature>
<organism evidence="3 4">
    <name type="scientific">Massilia haematophila</name>
    <dbReference type="NCBI Taxonomy" id="457923"/>
    <lineage>
        <taxon>Bacteria</taxon>
        <taxon>Pseudomonadati</taxon>
        <taxon>Pseudomonadota</taxon>
        <taxon>Betaproteobacteria</taxon>
        <taxon>Burkholderiales</taxon>
        <taxon>Oxalobacteraceae</taxon>
        <taxon>Telluria group</taxon>
        <taxon>Massilia</taxon>
    </lineage>
</organism>
<evidence type="ECO:0000313" key="3">
    <source>
        <dbReference type="EMBL" id="MFC3459663.1"/>
    </source>
</evidence>
<dbReference type="InterPro" id="IPR038171">
    <property type="entry name" value="M64_N_sf"/>
</dbReference>
<dbReference type="Proteomes" id="UP001595665">
    <property type="component" value="Unassembled WGS sequence"/>
</dbReference>